<keyword evidence="5" id="KW-0862">Zinc</keyword>
<dbReference type="AlphaFoldDB" id="A0A4R1BGX5"/>
<dbReference type="PANTHER" id="PTHR11705">
    <property type="entry name" value="PROTEASE FAMILY M14 CARBOXYPEPTIDASE A,B"/>
    <property type="match status" value="1"/>
</dbReference>
<protein>
    <submittedName>
        <fullName evidence="11">Peptidase M14</fullName>
    </submittedName>
</protein>
<feature type="chain" id="PRO_5020266568" evidence="9">
    <location>
        <begin position="41"/>
        <end position="412"/>
    </location>
</feature>
<evidence type="ECO:0000256" key="3">
    <source>
        <dbReference type="ARBA" id="ARBA00022670"/>
    </source>
</evidence>
<feature type="compositionally biased region" description="Polar residues" evidence="8">
    <location>
        <begin position="51"/>
        <end position="62"/>
    </location>
</feature>
<dbReference type="OrthoDB" id="3347322at2"/>
<evidence type="ECO:0000256" key="7">
    <source>
        <dbReference type="PROSITE-ProRule" id="PRU01379"/>
    </source>
</evidence>
<dbReference type="PROSITE" id="PS52035">
    <property type="entry name" value="PEPTIDASE_M14"/>
    <property type="match status" value="1"/>
</dbReference>
<dbReference type="GO" id="GO:0008270">
    <property type="term" value="F:zinc ion binding"/>
    <property type="evidence" value="ECO:0007669"/>
    <property type="project" value="InterPro"/>
</dbReference>
<comment type="cofactor">
    <cofactor evidence="1">
        <name>Zn(2+)</name>
        <dbReference type="ChEBI" id="CHEBI:29105"/>
    </cofactor>
</comment>
<evidence type="ECO:0000256" key="2">
    <source>
        <dbReference type="ARBA" id="ARBA00005988"/>
    </source>
</evidence>
<dbReference type="Proteomes" id="UP000295244">
    <property type="component" value="Unassembled WGS sequence"/>
</dbReference>
<reference evidence="11 12" key="1">
    <citation type="submission" date="2019-03" db="EMBL/GenBank/DDBJ databases">
        <title>Whole genome sequence of a novel Rubrobacter taiwanensis strain, isolated from Yellowstone National Park.</title>
        <authorList>
            <person name="Freed S."/>
            <person name="Ramaley R.F."/>
            <person name="Kyndt J.A."/>
        </authorList>
    </citation>
    <scope>NUCLEOTIDE SEQUENCE [LARGE SCALE GENOMIC DNA]</scope>
    <source>
        <strain evidence="11 12">Yellowstone</strain>
    </source>
</reference>
<evidence type="ECO:0000259" key="10">
    <source>
        <dbReference type="PROSITE" id="PS52035"/>
    </source>
</evidence>
<evidence type="ECO:0000313" key="11">
    <source>
        <dbReference type="EMBL" id="TCJ16470.1"/>
    </source>
</evidence>
<evidence type="ECO:0000256" key="1">
    <source>
        <dbReference type="ARBA" id="ARBA00001947"/>
    </source>
</evidence>
<dbReference type="GO" id="GO:0006508">
    <property type="term" value="P:proteolysis"/>
    <property type="evidence" value="ECO:0007669"/>
    <property type="project" value="UniProtKB-KW"/>
</dbReference>
<dbReference type="PANTHER" id="PTHR11705:SF143">
    <property type="entry name" value="SLL0236 PROTEIN"/>
    <property type="match status" value="1"/>
</dbReference>
<dbReference type="EMBL" id="SKBU01000016">
    <property type="protein sequence ID" value="TCJ16470.1"/>
    <property type="molecule type" value="Genomic_DNA"/>
</dbReference>
<evidence type="ECO:0000256" key="6">
    <source>
        <dbReference type="ARBA" id="ARBA00023049"/>
    </source>
</evidence>
<dbReference type="Pfam" id="PF00246">
    <property type="entry name" value="Peptidase_M14"/>
    <property type="match status" value="1"/>
</dbReference>
<proteinExistence type="inferred from homology"/>
<feature type="domain" description="Peptidase M14" evidence="10">
    <location>
        <begin position="58"/>
        <end position="412"/>
    </location>
</feature>
<name>A0A4R1BGX5_9ACTN</name>
<gene>
    <name evidence="11" type="ORF">E0L93_10150</name>
</gene>
<keyword evidence="9" id="KW-0732">Signal</keyword>
<feature type="region of interest" description="Disordered" evidence="8">
    <location>
        <begin position="41"/>
        <end position="63"/>
    </location>
</feature>
<feature type="signal peptide" evidence="9">
    <location>
        <begin position="1"/>
        <end position="40"/>
    </location>
</feature>
<keyword evidence="3" id="KW-0645">Protease</keyword>
<comment type="similarity">
    <text evidence="2 7">Belongs to the peptidase M14 family.</text>
</comment>
<organism evidence="11 12">
    <name type="scientific">Rubrobacter taiwanensis</name>
    <dbReference type="NCBI Taxonomy" id="185139"/>
    <lineage>
        <taxon>Bacteria</taxon>
        <taxon>Bacillati</taxon>
        <taxon>Actinomycetota</taxon>
        <taxon>Rubrobacteria</taxon>
        <taxon>Rubrobacterales</taxon>
        <taxon>Rubrobacteraceae</taxon>
        <taxon>Rubrobacter</taxon>
    </lineage>
</organism>
<evidence type="ECO:0000256" key="8">
    <source>
        <dbReference type="SAM" id="MobiDB-lite"/>
    </source>
</evidence>
<dbReference type="InterPro" id="IPR000834">
    <property type="entry name" value="Peptidase_M14"/>
</dbReference>
<comment type="caution">
    <text evidence="7">Lacks conserved residue(s) required for the propagation of feature annotation.</text>
</comment>
<keyword evidence="4" id="KW-0378">Hydrolase</keyword>
<comment type="caution">
    <text evidence="11">The sequence shown here is derived from an EMBL/GenBank/DDBJ whole genome shotgun (WGS) entry which is preliminary data.</text>
</comment>
<evidence type="ECO:0000256" key="9">
    <source>
        <dbReference type="SAM" id="SignalP"/>
    </source>
</evidence>
<evidence type="ECO:0000313" key="12">
    <source>
        <dbReference type="Proteomes" id="UP000295244"/>
    </source>
</evidence>
<evidence type="ECO:0000256" key="4">
    <source>
        <dbReference type="ARBA" id="ARBA00022801"/>
    </source>
</evidence>
<accession>A0A4R1BGX5</accession>
<dbReference type="GO" id="GO:0005615">
    <property type="term" value="C:extracellular space"/>
    <property type="evidence" value="ECO:0007669"/>
    <property type="project" value="TreeGrafter"/>
</dbReference>
<dbReference type="GO" id="GO:0004181">
    <property type="term" value="F:metallocarboxypeptidase activity"/>
    <property type="evidence" value="ECO:0007669"/>
    <property type="project" value="InterPro"/>
</dbReference>
<dbReference type="SMART" id="SM00631">
    <property type="entry name" value="Zn_pept"/>
    <property type="match status" value="1"/>
</dbReference>
<dbReference type="Gene3D" id="3.40.630.10">
    <property type="entry name" value="Zn peptidases"/>
    <property type="match status" value="1"/>
</dbReference>
<dbReference type="SUPFAM" id="SSF53187">
    <property type="entry name" value="Zn-dependent exopeptidases"/>
    <property type="match status" value="1"/>
</dbReference>
<sequence>MGLDALARLKPLLGSLLAALFVAAAAIVAALLAPGSPAAAQSANAHCGTETGDTSSAGWTSHEQLKRQLAQIERASGGRVGVEVVGHSNRGREIFAATVGSGDQVALITSEIHGNEKTGTEALLSMLRYLGSSDSARAREIRENITLVAMPKMNPDAAELDRRGNDMSWQEVVERFPQLAGARPAWNYYTGRLQNDDYSQRPGFDVNRDFNPDLDYVPRPQDFPGSSSRPGWYITPEAQAVRDVYRDLLDRFGRVDVFVDLHHQGPCYRVGDEDGDYVTLSLSAQFVPDPRTPEGARYAEYADRYDFDFSRQLNVAAYDALQAMGSSPFKNVTLYPQGLDLPGTALGSFALNGSGTVLFEVRGQTWTYGQKQKGQLTRAVETGLYGILQSVADGSVREIDPERYHEIPQTAR</sequence>
<keyword evidence="6" id="KW-0482">Metalloprotease</keyword>
<keyword evidence="12" id="KW-1185">Reference proteome</keyword>
<evidence type="ECO:0000256" key="5">
    <source>
        <dbReference type="ARBA" id="ARBA00022833"/>
    </source>
</evidence>